<dbReference type="Proteomes" id="UP000887458">
    <property type="component" value="Unassembled WGS sequence"/>
</dbReference>
<dbReference type="PANTHER" id="PTHR13450">
    <property type="entry name" value="MITOCHONDRIAL 39S RIBOSOMAL PROTEIN L42"/>
    <property type="match status" value="1"/>
</dbReference>
<gene>
    <name evidence="8" type="ORF">DERP_007438</name>
</gene>
<evidence type="ECO:0000256" key="3">
    <source>
        <dbReference type="ARBA" id="ARBA00022946"/>
    </source>
</evidence>
<protein>
    <recommendedName>
        <fullName evidence="7">Large ribosomal subunit protein mL42</fullName>
    </recommendedName>
</protein>
<comment type="similarity">
    <text evidence="2">Belongs to the mitochondrion-specific ribosomal protein mL42 family.</text>
</comment>
<evidence type="ECO:0000256" key="7">
    <source>
        <dbReference type="ARBA" id="ARBA00035189"/>
    </source>
</evidence>
<sequence>MRIFITKMNSKWIKIRHLFSFVNQNNNSQRFIQNLYLSTTAKNNNDDDDPRITVTDDGKTIVCWHPEQPFPYEHSLPFVVDQSTQHLNSSALKIEILEKGENIYHKMPINRLEMEELRAITFTNKHNWRRRRFDGLQMRPAHPRKGV</sequence>
<evidence type="ECO:0000313" key="8">
    <source>
        <dbReference type="EMBL" id="KAH9417440.1"/>
    </source>
</evidence>
<evidence type="ECO:0000256" key="4">
    <source>
        <dbReference type="ARBA" id="ARBA00022980"/>
    </source>
</evidence>
<reference evidence="8 9" key="1">
    <citation type="journal article" date="2018" name="J. Allergy Clin. Immunol.">
        <title>High-quality assembly of Dermatophagoides pteronyssinus genome and transcriptome reveals a wide range of novel allergens.</title>
        <authorList>
            <person name="Liu X.Y."/>
            <person name="Yang K.Y."/>
            <person name="Wang M.Q."/>
            <person name="Kwok J.S."/>
            <person name="Zeng X."/>
            <person name="Yang Z."/>
            <person name="Xiao X.J."/>
            <person name="Lau C.P."/>
            <person name="Li Y."/>
            <person name="Huang Z.M."/>
            <person name="Ba J.G."/>
            <person name="Yim A.K."/>
            <person name="Ouyang C.Y."/>
            <person name="Ngai S.M."/>
            <person name="Chan T.F."/>
            <person name="Leung E.L."/>
            <person name="Liu L."/>
            <person name="Liu Z.G."/>
            <person name="Tsui S.K."/>
        </authorList>
    </citation>
    <scope>NUCLEOTIDE SEQUENCE [LARGE SCALE GENOMIC DNA]</scope>
    <source>
        <strain evidence="8">Derp</strain>
    </source>
</reference>
<keyword evidence="6" id="KW-0687">Ribonucleoprotein</keyword>
<keyword evidence="4" id="KW-0689">Ribosomal protein</keyword>
<dbReference type="EMBL" id="NJHN03000077">
    <property type="protein sequence ID" value="KAH9417440.1"/>
    <property type="molecule type" value="Genomic_DNA"/>
</dbReference>
<dbReference type="PANTHER" id="PTHR13450:SF4">
    <property type="entry name" value="LARGE RIBOSOMAL SUBUNIT PROTEIN ML42"/>
    <property type="match status" value="1"/>
</dbReference>
<comment type="subcellular location">
    <subcellularLocation>
        <location evidence="1">Mitochondrion</location>
    </subcellularLocation>
</comment>
<evidence type="ECO:0000256" key="2">
    <source>
        <dbReference type="ARBA" id="ARBA00005556"/>
    </source>
</evidence>
<organism evidence="8 9">
    <name type="scientific">Dermatophagoides pteronyssinus</name>
    <name type="common">European house dust mite</name>
    <dbReference type="NCBI Taxonomy" id="6956"/>
    <lineage>
        <taxon>Eukaryota</taxon>
        <taxon>Metazoa</taxon>
        <taxon>Ecdysozoa</taxon>
        <taxon>Arthropoda</taxon>
        <taxon>Chelicerata</taxon>
        <taxon>Arachnida</taxon>
        <taxon>Acari</taxon>
        <taxon>Acariformes</taxon>
        <taxon>Sarcoptiformes</taxon>
        <taxon>Astigmata</taxon>
        <taxon>Psoroptidia</taxon>
        <taxon>Analgoidea</taxon>
        <taxon>Pyroglyphidae</taxon>
        <taxon>Dermatophagoidinae</taxon>
        <taxon>Dermatophagoides</taxon>
    </lineage>
</organism>
<evidence type="ECO:0000256" key="6">
    <source>
        <dbReference type="ARBA" id="ARBA00023274"/>
    </source>
</evidence>
<dbReference type="Pfam" id="PF10210">
    <property type="entry name" value="MRP-S32"/>
    <property type="match status" value="1"/>
</dbReference>
<evidence type="ECO:0000313" key="9">
    <source>
        <dbReference type="Proteomes" id="UP000887458"/>
    </source>
</evidence>
<accession>A0ABQ8J4G9</accession>
<keyword evidence="3" id="KW-0809">Transit peptide</keyword>
<comment type="caution">
    <text evidence="8">The sequence shown here is derived from an EMBL/GenBank/DDBJ whole genome shotgun (WGS) entry which is preliminary data.</text>
</comment>
<keyword evidence="9" id="KW-1185">Reference proteome</keyword>
<name>A0ABQ8J4G9_DERPT</name>
<proteinExistence type="inferred from homology"/>
<dbReference type="InterPro" id="IPR019346">
    <property type="entry name" value="Ribosomal_mL42"/>
</dbReference>
<evidence type="ECO:0000256" key="5">
    <source>
        <dbReference type="ARBA" id="ARBA00023128"/>
    </source>
</evidence>
<evidence type="ECO:0000256" key="1">
    <source>
        <dbReference type="ARBA" id="ARBA00004173"/>
    </source>
</evidence>
<reference evidence="8 9" key="2">
    <citation type="journal article" date="2022" name="Mol. Biol. Evol.">
        <title>Comparative Genomics Reveals Insights into the Divergent Evolution of Astigmatic Mites and Household Pest Adaptations.</title>
        <authorList>
            <person name="Xiong Q."/>
            <person name="Wan A.T."/>
            <person name="Liu X."/>
            <person name="Fung C.S."/>
            <person name="Xiao X."/>
            <person name="Malainual N."/>
            <person name="Hou J."/>
            <person name="Wang L."/>
            <person name="Wang M."/>
            <person name="Yang K.Y."/>
            <person name="Cui Y."/>
            <person name="Leung E.L."/>
            <person name="Nong W."/>
            <person name="Shin S.K."/>
            <person name="Au S.W."/>
            <person name="Jeong K.Y."/>
            <person name="Chew F.T."/>
            <person name="Hui J.H."/>
            <person name="Leung T.F."/>
            <person name="Tungtrongchitr A."/>
            <person name="Zhong N."/>
            <person name="Liu Z."/>
            <person name="Tsui S.K."/>
        </authorList>
    </citation>
    <scope>NUCLEOTIDE SEQUENCE [LARGE SCALE GENOMIC DNA]</scope>
    <source>
        <strain evidence="8">Derp</strain>
    </source>
</reference>
<keyword evidence="5" id="KW-0496">Mitochondrion</keyword>